<dbReference type="Proteomes" id="UP001596484">
    <property type="component" value="Unassembled WGS sequence"/>
</dbReference>
<dbReference type="RefSeq" id="WP_378407213.1">
    <property type="nucleotide sequence ID" value="NZ_JBHTCS010000022.1"/>
</dbReference>
<keyword evidence="2" id="KW-0732">Signal</keyword>
<dbReference type="EMBL" id="JBHTCS010000022">
    <property type="protein sequence ID" value="MFC7449836.1"/>
    <property type="molecule type" value="Genomic_DNA"/>
</dbReference>
<dbReference type="EC" id="3.4.-.-" evidence="4"/>
<feature type="region of interest" description="Disordered" evidence="1">
    <location>
        <begin position="56"/>
        <end position="110"/>
    </location>
</feature>
<evidence type="ECO:0000313" key="5">
    <source>
        <dbReference type="Proteomes" id="UP001596484"/>
    </source>
</evidence>
<keyword evidence="4" id="KW-0378">Hydrolase</keyword>
<proteinExistence type="predicted"/>
<evidence type="ECO:0000313" key="4">
    <source>
        <dbReference type="EMBL" id="MFC7449836.1"/>
    </source>
</evidence>
<organism evidence="4 5">
    <name type="scientific">Rhodococcus daqingensis</name>
    <dbReference type="NCBI Taxonomy" id="2479363"/>
    <lineage>
        <taxon>Bacteria</taxon>
        <taxon>Bacillati</taxon>
        <taxon>Actinomycetota</taxon>
        <taxon>Actinomycetes</taxon>
        <taxon>Mycobacteriales</taxon>
        <taxon>Nocardiaceae</taxon>
        <taxon>Rhodococcus</taxon>
    </lineage>
</organism>
<accession>A0ABW2S157</accession>
<dbReference type="Gene3D" id="2.70.70.10">
    <property type="entry name" value="Glucose Permease (Domain IIA)"/>
    <property type="match status" value="1"/>
</dbReference>
<feature type="domain" description="M23ase beta-sheet core" evidence="3">
    <location>
        <begin position="49"/>
        <end position="109"/>
    </location>
</feature>
<evidence type="ECO:0000256" key="2">
    <source>
        <dbReference type="SAM" id="SignalP"/>
    </source>
</evidence>
<dbReference type="SUPFAM" id="SSF51261">
    <property type="entry name" value="Duplicated hybrid motif"/>
    <property type="match status" value="1"/>
</dbReference>
<name>A0ABW2S157_9NOCA</name>
<gene>
    <name evidence="4" type="ORF">ACFQS9_18220</name>
</gene>
<sequence>MARRASGTCPTDRGFAMRCTFPRLMLSLCAGALLLCGGAAAATAAPAPQPGQWVVVDSTPQQPPSTVYGHMPPSARQGSVVKAGGPTGAGSNGQTSGPHLHFEYWNGGRR</sequence>
<dbReference type="CDD" id="cd12797">
    <property type="entry name" value="M23_peptidase"/>
    <property type="match status" value="1"/>
</dbReference>
<evidence type="ECO:0000256" key="1">
    <source>
        <dbReference type="SAM" id="MobiDB-lite"/>
    </source>
</evidence>
<feature type="chain" id="PRO_5045142936" evidence="2">
    <location>
        <begin position="42"/>
        <end position="110"/>
    </location>
</feature>
<keyword evidence="5" id="KW-1185">Reference proteome</keyword>
<feature type="signal peptide" evidence="2">
    <location>
        <begin position="1"/>
        <end position="41"/>
    </location>
</feature>
<evidence type="ECO:0000259" key="3">
    <source>
        <dbReference type="Pfam" id="PF01551"/>
    </source>
</evidence>
<protein>
    <submittedName>
        <fullName evidence="4">M23 family metallopeptidase</fullName>
        <ecNumber evidence="4">3.4.-.-</ecNumber>
    </submittedName>
</protein>
<dbReference type="GO" id="GO:0016787">
    <property type="term" value="F:hydrolase activity"/>
    <property type="evidence" value="ECO:0007669"/>
    <property type="project" value="UniProtKB-KW"/>
</dbReference>
<dbReference type="InterPro" id="IPR016047">
    <property type="entry name" value="M23ase_b-sheet_dom"/>
</dbReference>
<reference evidence="5" key="1">
    <citation type="journal article" date="2019" name="Int. J. Syst. Evol. Microbiol.">
        <title>The Global Catalogue of Microorganisms (GCM) 10K type strain sequencing project: providing services to taxonomists for standard genome sequencing and annotation.</title>
        <authorList>
            <consortium name="The Broad Institute Genomics Platform"/>
            <consortium name="The Broad Institute Genome Sequencing Center for Infectious Disease"/>
            <person name="Wu L."/>
            <person name="Ma J."/>
        </authorList>
    </citation>
    <scope>NUCLEOTIDE SEQUENCE [LARGE SCALE GENOMIC DNA]</scope>
    <source>
        <strain evidence="5">ICMP 19430</strain>
    </source>
</reference>
<dbReference type="InterPro" id="IPR011055">
    <property type="entry name" value="Dup_hybrid_motif"/>
</dbReference>
<comment type="caution">
    <text evidence="4">The sequence shown here is derived from an EMBL/GenBank/DDBJ whole genome shotgun (WGS) entry which is preliminary data.</text>
</comment>
<dbReference type="Pfam" id="PF01551">
    <property type="entry name" value="Peptidase_M23"/>
    <property type="match status" value="1"/>
</dbReference>